<dbReference type="InterPro" id="IPR039374">
    <property type="entry name" value="SIP_fam"/>
</dbReference>
<evidence type="ECO:0000259" key="1">
    <source>
        <dbReference type="PROSITE" id="PS51384"/>
    </source>
</evidence>
<name>A0ABV8IXK4_9ACTN</name>
<gene>
    <name evidence="2" type="ORF">ACFO0C_29145</name>
</gene>
<protein>
    <submittedName>
        <fullName evidence="2">Siderophore-interacting protein</fullName>
    </submittedName>
</protein>
<dbReference type="InterPro" id="IPR039261">
    <property type="entry name" value="FNR_nucleotide-bd"/>
</dbReference>
<evidence type="ECO:0000313" key="3">
    <source>
        <dbReference type="Proteomes" id="UP001595867"/>
    </source>
</evidence>
<comment type="caution">
    <text evidence="2">The sequence shown here is derived from an EMBL/GenBank/DDBJ whole genome shotgun (WGS) entry which is preliminary data.</text>
</comment>
<dbReference type="RefSeq" id="WP_378069896.1">
    <property type="nucleotide sequence ID" value="NZ_JBHSBL010000019.1"/>
</dbReference>
<dbReference type="InterPro" id="IPR007037">
    <property type="entry name" value="SIP_rossman_dom"/>
</dbReference>
<organism evidence="2 3">
    <name type="scientific">Actinoplanes subglobosus</name>
    <dbReference type="NCBI Taxonomy" id="1547892"/>
    <lineage>
        <taxon>Bacteria</taxon>
        <taxon>Bacillati</taxon>
        <taxon>Actinomycetota</taxon>
        <taxon>Actinomycetes</taxon>
        <taxon>Micromonosporales</taxon>
        <taxon>Micromonosporaceae</taxon>
        <taxon>Actinoplanes</taxon>
    </lineage>
</organism>
<accession>A0ABV8IXK4</accession>
<feature type="domain" description="FAD-binding FR-type" evidence="1">
    <location>
        <begin position="20"/>
        <end position="144"/>
    </location>
</feature>
<dbReference type="Pfam" id="PF04954">
    <property type="entry name" value="SIP"/>
    <property type="match status" value="1"/>
</dbReference>
<dbReference type="Gene3D" id="2.40.30.10">
    <property type="entry name" value="Translation factors"/>
    <property type="match status" value="1"/>
</dbReference>
<dbReference type="PROSITE" id="PS51384">
    <property type="entry name" value="FAD_FR"/>
    <property type="match status" value="1"/>
</dbReference>
<dbReference type="CDD" id="cd06193">
    <property type="entry name" value="siderophore_interacting"/>
    <property type="match status" value="1"/>
</dbReference>
<dbReference type="Pfam" id="PF08021">
    <property type="entry name" value="FAD_binding_9"/>
    <property type="match status" value="1"/>
</dbReference>
<dbReference type="Gene3D" id="3.40.50.80">
    <property type="entry name" value="Nucleotide-binding domain of ferredoxin-NADP reductase (FNR) module"/>
    <property type="match status" value="1"/>
</dbReference>
<evidence type="ECO:0000313" key="2">
    <source>
        <dbReference type="EMBL" id="MFC4069018.1"/>
    </source>
</evidence>
<proteinExistence type="predicted"/>
<dbReference type="PANTHER" id="PTHR30157">
    <property type="entry name" value="FERRIC REDUCTASE, NADPH-DEPENDENT"/>
    <property type="match status" value="1"/>
</dbReference>
<dbReference type="SUPFAM" id="SSF63380">
    <property type="entry name" value="Riboflavin synthase domain-like"/>
    <property type="match status" value="1"/>
</dbReference>
<dbReference type="InterPro" id="IPR017927">
    <property type="entry name" value="FAD-bd_FR_type"/>
</dbReference>
<dbReference type="PANTHER" id="PTHR30157:SF0">
    <property type="entry name" value="NADPH-DEPENDENT FERRIC-CHELATE REDUCTASE"/>
    <property type="match status" value="1"/>
</dbReference>
<sequence>MYLPEMNRVLEPRGRSLRDPQFLRATVRRVTRVVPGMCRVTLAGRVLADLPAAPPAAKVRLFLPSDPAMPPDFPEWTPRGLLWAPGSRTAMRSYTVRRHDRITAEMDVDMLLHHDGPGASWAAGARPGSPVGLLRPESGYRRLPGTALHLLVGDETALPALGAILDALPAAAGRLVVVETADRGYRDYLRGRPVRWLDRGRDRPGEALIRYVLRLALPAGRVQAFVAAEATATRILREHLRLYGLGTADGTLNAKGYWQFTGGA</sequence>
<dbReference type="InterPro" id="IPR017938">
    <property type="entry name" value="Riboflavin_synthase-like_b-brl"/>
</dbReference>
<keyword evidence="3" id="KW-1185">Reference proteome</keyword>
<dbReference type="Proteomes" id="UP001595867">
    <property type="component" value="Unassembled WGS sequence"/>
</dbReference>
<reference evidence="3" key="1">
    <citation type="journal article" date="2019" name="Int. J. Syst. Evol. Microbiol.">
        <title>The Global Catalogue of Microorganisms (GCM) 10K type strain sequencing project: providing services to taxonomists for standard genome sequencing and annotation.</title>
        <authorList>
            <consortium name="The Broad Institute Genomics Platform"/>
            <consortium name="The Broad Institute Genome Sequencing Center for Infectious Disease"/>
            <person name="Wu L."/>
            <person name="Ma J."/>
        </authorList>
    </citation>
    <scope>NUCLEOTIDE SEQUENCE [LARGE SCALE GENOMIC DNA]</scope>
    <source>
        <strain evidence="3">TBRC 5832</strain>
    </source>
</reference>
<dbReference type="EMBL" id="JBHSBL010000019">
    <property type="protein sequence ID" value="MFC4069018.1"/>
    <property type="molecule type" value="Genomic_DNA"/>
</dbReference>
<dbReference type="InterPro" id="IPR013113">
    <property type="entry name" value="SIP_FAD-bd"/>
</dbReference>